<protein>
    <submittedName>
        <fullName evidence="1">Uncharacterized protein</fullName>
    </submittedName>
</protein>
<dbReference type="Proteomes" id="UP000830671">
    <property type="component" value="Chromosome 3"/>
</dbReference>
<proteinExistence type="predicted"/>
<dbReference type="GeneID" id="73340091"/>
<evidence type="ECO:0000313" key="2">
    <source>
        <dbReference type="Proteomes" id="UP000830671"/>
    </source>
</evidence>
<dbReference type="KEGG" id="clup:CLUP02_06077"/>
<sequence>MPICASASVKTLRGGRPARSAMQPEITFGVARTVISTERGYRDFSTSSNIVAGRLTPRKTDQISFLEKFNSALYPCSNRFAGPIAHSETRLSLWGLKSISLQPGNRLLTLESKIREGASLQDSSTQGNRRTQRGLQTWLPPPWSIPGWGAPGAPIKAIYLAASLTGANTYWKFRRGMSLSSGSHAIITVFELPLYFSRLSRVASWAEIDSKTYRNADHDPLRSSVATPVFVRDTLRIKPNDELAPARPVERFAIICIKSLHEHMSSLWSIMPYRALSPPILLHPSFDGGLYTKCAAMIVFEKNPTIAQSGTTSAYLKPPDMWASRPRTTPVVQEKRFPVPGASRPALNLSLISAQMSQSEPRSFCQSKMSFSFSASGGGIHFGCVRSFPAVEKDSTDMRFRQVESALQIDDLLLKRASDYVALDDRIPRPRREASFGVIRRSLNWYNLRHYECIRGARSQIRSFVMMESTSSCILIASDAVRQVRLMQYLSNVKRLYQLGQDLA</sequence>
<reference evidence="1" key="1">
    <citation type="journal article" date="2021" name="Mol. Plant Microbe Interact.">
        <title>Complete Genome Sequence of the Plant-Pathogenic Fungus Colletotrichum lupini.</title>
        <authorList>
            <person name="Baroncelli R."/>
            <person name="Pensec F."/>
            <person name="Da Lio D."/>
            <person name="Boufleur T."/>
            <person name="Vicente I."/>
            <person name="Sarrocco S."/>
            <person name="Picot A."/>
            <person name="Baraldi E."/>
            <person name="Sukno S."/>
            <person name="Thon M."/>
            <person name="Le Floch G."/>
        </authorList>
    </citation>
    <scope>NUCLEOTIDE SEQUENCE</scope>
    <source>
        <strain evidence="1">IMI 504893</strain>
    </source>
</reference>
<dbReference type="RefSeq" id="XP_049142224.1">
    <property type="nucleotide sequence ID" value="XM_049285081.1"/>
</dbReference>
<gene>
    <name evidence="1" type="ORF">CLUP02_06077</name>
</gene>
<evidence type="ECO:0000313" key="1">
    <source>
        <dbReference type="EMBL" id="UQC80594.1"/>
    </source>
</evidence>
<keyword evidence="2" id="KW-1185">Reference proteome</keyword>
<dbReference type="EMBL" id="CP019475">
    <property type="protein sequence ID" value="UQC80594.1"/>
    <property type="molecule type" value="Genomic_DNA"/>
</dbReference>
<name>A0A9Q8SNF1_9PEZI</name>
<organism evidence="1 2">
    <name type="scientific">Colletotrichum lupini</name>
    <dbReference type="NCBI Taxonomy" id="145971"/>
    <lineage>
        <taxon>Eukaryota</taxon>
        <taxon>Fungi</taxon>
        <taxon>Dikarya</taxon>
        <taxon>Ascomycota</taxon>
        <taxon>Pezizomycotina</taxon>
        <taxon>Sordariomycetes</taxon>
        <taxon>Hypocreomycetidae</taxon>
        <taxon>Glomerellales</taxon>
        <taxon>Glomerellaceae</taxon>
        <taxon>Colletotrichum</taxon>
        <taxon>Colletotrichum acutatum species complex</taxon>
    </lineage>
</organism>
<dbReference type="AlphaFoldDB" id="A0A9Q8SNF1"/>
<accession>A0A9Q8SNF1</accession>